<dbReference type="Proteomes" id="UP000033451">
    <property type="component" value="Unassembled WGS sequence"/>
</dbReference>
<organism evidence="2 3">
    <name type="scientific">Microbacterium ginsengisoli</name>
    <dbReference type="NCBI Taxonomy" id="400772"/>
    <lineage>
        <taxon>Bacteria</taxon>
        <taxon>Bacillati</taxon>
        <taxon>Actinomycetota</taxon>
        <taxon>Actinomycetes</taxon>
        <taxon>Micrococcales</taxon>
        <taxon>Microbacteriaceae</taxon>
        <taxon>Microbacterium</taxon>
    </lineage>
</organism>
<keyword evidence="3" id="KW-1185">Reference proteome</keyword>
<dbReference type="EMBL" id="JYIY01000035">
    <property type="protein sequence ID" value="KJL44752.1"/>
    <property type="molecule type" value="Genomic_DNA"/>
</dbReference>
<comment type="caution">
    <text evidence="2">The sequence shown here is derived from an EMBL/GenBank/DDBJ whole genome shotgun (WGS) entry which is preliminary data.</text>
</comment>
<dbReference type="AlphaFoldDB" id="A0A0F0LYN8"/>
<dbReference type="PATRIC" id="fig|400772.4.peg.139"/>
<evidence type="ECO:0000313" key="3">
    <source>
        <dbReference type="Proteomes" id="UP000033451"/>
    </source>
</evidence>
<evidence type="ECO:0000256" key="1">
    <source>
        <dbReference type="SAM" id="MobiDB-lite"/>
    </source>
</evidence>
<feature type="region of interest" description="Disordered" evidence="1">
    <location>
        <begin position="21"/>
        <end position="55"/>
    </location>
</feature>
<proteinExistence type="predicted"/>
<sequence>MLVIVLIAFVSRPYRRLSRAYAETPPPAAAADTTEEGGSSGALRPEPNGSVSTGE</sequence>
<dbReference type="STRING" id="400772.RR49_00117"/>
<evidence type="ECO:0000313" key="2">
    <source>
        <dbReference type="EMBL" id="KJL44752.1"/>
    </source>
</evidence>
<gene>
    <name evidence="2" type="ORF">RR49_00117</name>
</gene>
<reference evidence="2 3" key="1">
    <citation type="submission" date="2015-02" db="EMBL/GenBank/DDBJ databases">
        <title>Draft genome sequences of ten Microbacterium spp. with emphasis on heavy metal contaminated environments.</title>
        <authorList>
            <person name="Corretto E."/>
        </authorList>
    </citation>
    <scope>NUCLEOTIDE SEQUENCE [LARGE SCALE GENOMIC DNA]</scope>
    <source>
        <strain evidence="2 3">DSM 18659</strain>
    </source>
</reference>
<accession>A0A0F0LYN8</accession>
<protein>
    <submittedName>
        <fullName evidence="2">Uncharacterized protein</fullName>
    </submittedName>
</protein>
<name>A0A0F0LYN8_9MICO</name>